<reference evidence="1 2" key="1">
    <citation type="submission" date="2018-05" db="EMBL/GenBank/DDBJ databases">
        <title>Draft genome of Methanospirillum stamsii Pt1.</title>
        <authorList>
            <person name="Dueholm M.S."/>
            <person name="Nielsen P.H."/>
            <person name="Bakmann L.F."/>
            <person name="Otzen D.E."/>
        </authorList>
    </citation>
    <scope>NUCLEOTIDE SEQUENCE [LARGE SCALE GENOMIC DNA]</scope>
    <source>
        <strain evidence="1 2">Pt1</strain>
    </source>
</reference>
<dbReference type="RefSeq" id="WP_109940324.1">
    <property type="nucleotide sequence ID" value="NZ_CP176366.1"/>
</dbReference>
<proteinExistence type="predicted"/>
<dbReference type="GeneID" id="97611239"/>
<sequence>MVTYFCIHCWHASPNPTDRCPKCGSTDKFCTEQKYGELMVRYLDHPMRRYRLVALKNLKWMKWKDAIPDIRERIRIEKEPDVRAEARRTLEAIETYHNRTDKPVSLTTSSEHTHMYDHIYEPTCRVISVRKVLRKHGHQGLRFHKKK</sequence>
<dbReference type="Proteomes" id="UP000245934">
    <property type="component" value="Unassembled WGS sequence"/>
</dbReference>
<accession>A0A2V2N432</accession>
<protein>
    <submittedName>
        <fullName evidence="1">Uncharacterized protein</fullName>
    </submittedName>
</protein>
<evidence type="ECO:0000313" key="1">
    <source>
        <dbReference type="EMBL" id="PWR74892.1"/>
    </source>
</evidence>
<organism evidence="1 2">
    <name type="scientific">Methanospirillum stamsii</name>
    <dbReference type="NCBI Taxonomy" id="1277351"/>
    <lineage>
        <taxon>Archaea</taxon>
        <taxon>Methanobacteriati</taxon>
        <taxon>Methanobacteriota</taxon>
        <taxon>Stenosarchaea group</taxon>
        <taxon>Methanomicrobia</taxon>
        <taxon>Methanomicrobiales</taxon>
        <taxon>Methanospirillaceae</taxon>
        <taxon>Methanospirillum</taxon>
    </lineage>
</organism>
<dbReference type="AlphaFoldDB" id="A0A2V2N432"/>
<keyword evidence="2" id="KW-1185">Reference proteome</keyword>
<dbReference type="EMBL" id="QGMZ01000014">
    <property type="protein sequence ID" value="PWR74892.1"/>
    <property type="molecule type" value="Genomic_DNA"/>
</dbReference>
<comment type="caution">
    <text evidence="1">The sequence shown here is derived from an EMBL/GenBank/DDBJ whole genome shotgun (WGS) entry which is preliminary data.</text>
</comment>
<name>A0A2V2N432_9EURY</name>
<evidence type="ECO:0000313" key="2">
    <source>
        <dbReference type="Proteomes" id="UP000245934"/>
    </source>
</evidence>
<gene>
    <name evidence="1" type="ORF">DLD82_06595</name>
</gene>
<dbReference type="OrthoDB" id="117835at2157"/>